<keyword evidence="3" id="KW-1185">Reference proteome</keyword>
<accession>A0A9P6C5Y5</accession>
<reference evidence="2" key="1">
    <citation type="submission" date="2020-11" db="EMBL/GenBank/DDBJ databases">
        <authorList>
            <consortium name="DOE Joint Genome Institute"/>
            <person name="Ahrendt S."/>
            <person name="Riley R."/>
            <person name="Andreopoulos W."/>
            <person name="Labutti K."/>
            <person name="Pangilinan J."/>
            <person name="Ruiz-Duenas F.J."/>
            <person name="Barrasa J.M."/>
            <person name="Sanchez-Garcia M."/>
            <person name="Camarero S."/>
            <person name="Miyauchi S."/>
            <person name="Serrano A."/>
            <person name="Linde D."/>
            <person name="Babiker R."/>
            <person name="Drula E."/>
            <person name="Ayuso-Fernandez I."/>
            <person name="Pacheco R."/>
            <person name="Padilla G."/>
            <person name="Ferreira P."/>
            <person name="Barriuso J."/>
            <person name="Kellner H."/>
            <person name="Castanera R."/>
            <person name="Alfaro M."/>
            <person name="Ramirez L."/>
            <person name="Pisabarro A.G."/>
            <person name="Kuo A."/>
            <person name="Tritt A."/>
            <person name="Lipzen A."/>
            <person name="He G."/>
            <person name="Yan M."/>
            <person name="Ng V."/>
            <person name="Cullen D."/>
            <person name="Martin F."/>
            <person name="Rosso M.-N."/>
            <person name="Henrissat B."/>
            <person name="Hibbett D."/>
            <person name="Martinez A.T."/>
            <person name="Grigoriev I.V."/>
        </authorList>
    </citation>
    <scope>NUCLEOTIDE SEQUENCE</scope>
    <source>
        <strain evidence="2">MF-IS2</strain>
    </source>
</reference>
<evidence type="ECO:0000313" key="3">
    <source>
        <dbReference type="Proteomes" id="UP000807342"/>
    </source>
</evidence>
<protein>
    <submittedName>
        <fullName evidence="2">Uncharacterized protein</fullName>
    </submittedName>
</protein>
<feature type="compositionally biased region" description="Basic and acidic residues" evidence="1">
    <location>
        <begin position="108"/>
        <end position="122"/>
    </location>
</feature>
<proteinExistence type="predicted"/>
<dbReference type="EMBL" id="MU151123">
    <property type="protein sequence ID" value="KAF9449678.1"/>
    <property type="molecule type" value="Genomic_DNA"/>
</dbReference>
<name>A0A9P6C5Y5_9AGAR</name>
<evidence type="ECO:0000256" key="1">
    <source>
        <dbReference type="SAM" id="MobiDB-lite"/>
    </source>
</evidence>
<comment type="caution">
    <text evidence="2">The sequence shown here is derived from an EMBL/GenBank/DDBJ whole genome shotgun (WGS) entry which is preliminary data.</text>
</comment>
<sequence>MSVCWLLTPVRMLDLCEFQFQDVYLSPRAATFIAWKQEQEYVLGFYHTSLDGLLMDFLEDQGRFEDLSICSSSVVTLIWDTIIHKLNQAYRAHREPPIHYRSCTPNFDTKKEERGETHTATD</sequence>
<dbReference type="Proteomes" id="UP000807342">
    <property type="component" value="Unassembled WGS sequence"/>
</dbReference>
<organism evidence="2 3">
    <name type="scientific">Macrolepiota fuliginosa MF-IS2</name>
    <dbReference type="NCBI Taxonomy" id="1400762"/>
    <lineage>
        <taxon>Eukaryota</taxon>
        <taxon>Fungi</taxon>
        <taxon>Dikarya</taxon>
        <taxon>Basidiomycota</taxon>
        <taxon>Agaricomycotina</taxon>
        <taxon>Agaricomycetes</taxon>
        <taxon>Agaricomycetidae</taxon>
        <taxon>Agaricales</taxon>
        <taxon>Agaricineae</taxon>
        <taxon>Agaricaceae</taxon>
        <taxon>Macrolepiota</taxon>
    </lineage>
</organism>
<gene>
    <name evidence="2" type="ORF">P691DRAFT_790623</name>
</gene>
<evidence type="ECO:0000313" key="2">
    <source>
        <dbReference type="EMBL" id="KAF9449678.1"/>
    </source>
</evidence>
<feature type="region of interest" description="Disordered" evidence="1">
    <location>
        <begin position="98"/>
        <end position="122"/>
    </location>
</feature>
<dbReference type="AlphaFoldDB" id="A0A9P6C5Y5"/>